<reference evidence="2" key="1">
    <citation type="submission" date="2023-03" db="EMBL/GenBank/DDBJ databases">
        <title>Massive genome expansion in bonnet fungi (Mycena s.s.) driven by repeated elements and novel gene families across ecological guilds.</title>
        <authorList>
            <consortium name="Lawrence Berkeley National Laboratory"/>
            <person name="Harder C.B."/>
            <person name="Miyauchi S."/>
            <person name="Viragh M."/>
            <person name="Kuo A."/>
            <person name="Thoen E."/>
            <person name="Andreopoulos B."/>
            <person name="Lu D."/>
            <person name="Skrede I."/>
            <person name="Drula E."/>
            <person name="Henrissat B."/>
            <person name="Morin E."/>
            <person name="Kohler A."/>
            <person name="Barry K."/>
            <person name="LaButti K."/>
            <person name="Morin E."/>
            <person name="Salamov A."/>
            <person name="Lipzen A."/>
            <person name="Mereny Z."/>
            <person name="Hegedus B."/>
            <person name="Baldrian P."/>
            <person name="Stursova M."/>
            <person name="Weitz H."/>
            <person name="Taylor A."/>
            <person name="Grigoriev I.V."/>
            <person name="Nagy L.G."/>
            <person name="Martin F."/>
            <person name="Kauserud H."/>
        </authorList>
    </citation>
    <scope>NUCLEOTIDE SEQUENCE</scope>
    <source>
        <strain evidence="2">CBHHK173m</strain>
    </source>
</reference>
<dbReference type="AlphaFoldDB" id="A0AAD6U1C2"/>
<organism evidence="2 3">
    <name type="scientific">Mycena belliarum</name>
    <dbReference type="NCBI Taxonomy" id="1033014"/>
    <lineage>
        <taxon>Eukaryota</taxon>
        <taxon>Fungi</taxon>
        <taxon>Dikarya</taxon>
        <taxon>Basidiomycota</taxon>
        <taxon>Agaricomycotina</taxon>
        <taxon>Agaricomycetes</taxon>
        <taxon>Agaricomycetidae</taxon>
        <taxon>Agaricales</taxon>
        <taxon>Marasmiineae</taxon>
        <taxon>Mycenaceae</taxon>
        <taxon>Mycena</taxon>
    </lineage>
</organism>
<feature type="signal peptide" evidence="1">
    <location>
        <begin position="1"/>
        <end position="21"/>
    </location>
</feature>
<dbReference type="Proteomes" id="UP001222325">
    <property type="component" value="Unassembled WGS sequence"/>
</dbReference>
<evidence type="ECO:0000256" key="1">
    <source>
        <dbReference type="SAM" id="SignalP"/>
    </source>
</evidence>
<keyword evidence="1" id="KW-0732">Signal</keyword>
<dbReference type="EMBL" id="JARJCN010000034">
    <property type="protein sequence ID" value="KAJ7085513.1"/>
    <property type="molecule type" value="Genomic_DNA"/>
</dbReference>
<evidence type="ECO:0000313" key="2">
    <source>
        <dbReference type="EMBL" id="KAJ7085513.1"/>
    </source>
</evidence>
<feature type="chain" id="PRO_5042075545" evidence="1">
    <location>
        <begin position="22"/>
        <end position="110"/>
    </location>
</feature>
<accession>A0AAD6U1C2</accession>
<sequence>MQLHVAFIASAVLAAAAPAMAATLTFFQGADCTGSSLPISTGSQPGDCVFLTQGGSAKSIRYSGVPNSIEFYKSGGQNDICKGSPSDVRSNGAGCDTAPAGFNWESVRLT</sequence>
<protein>
    <submittedName>
        <fullName evidence="2">Uncharacterized protein</fullName>
    </submittedName>
</protein>
<name>A0AAD6U1C2_9AGAR</name>
<comment type="caution">
    <text evidence="2">The sequence shown here is derived from an EMBL/GenBank/DDBJ whole genome shotgun (WGS) entry which is preliminary data.</text>
</comment>
<evidence type="ECO:0000313" key="3">
    <source>
        <dbReference type="Proteomes" id="UP001222325"/>
    </source>
</evidence>
<keyword evidence="3" id="KW-1185">Reference proteome</keyword>
<gene>
    <name evidence="2" type="ORF">B0H15DRAFT_847101</name>
</gene>
<proteinExistence type="predicted"/>